<proteinExistence type="predicted"/>
<gene>
    <name evidence="2" type="ORF">MNBD_CHLOROFLEXI01-3379</name>
</gene>
<sequence>MSFERRRDVVIGAIAGVIGGLLFAWAIQSRDGMPARAGLIGLDSSSVGLLLHLLVSAVNWGWVWCNFWLPASQPCHPH</sequence>
<organism evidence="2">
    <name type="scientific">hydrothermal vent metagenome</name>
    <dbReference type="NCBI Taxonomy" id="652676"/>
    <lineage>
        <taxon>unclassified sequences</taxon>
        <taxon>metagenomes</taxon>
        <taxon>ecological metagenomes</taxon>
    </lineage>
</organism>
<keyword evidence="1" id="KW-1133">Transmembrane helix</keyword>
<keyword evidence="1" id="KW-0472">Membrane</keyword>
<reference evidence="2" key="1">
    <citation type="submission" date="2018-06" db="EMBL/GenBank/DDBJ databases">
        <authorList>
            <person name="Zhirakovskaya E."/>
        </authorList>
    </citation>
    <scope>NUCLEOTIDE SEQUENCE</scope>
</reference>
<name>A0A3B0W0I0_9ZZZZ</name>
<dbReference type="AlphaFoldDB" id="A0A3B0W0I0"/>
<protein>
    <submittedName>
        <fullName evidence="2">Uncharacterized protein</fullName>
    </submittedName>
</protein>
<dbReference type="EMBL" id="UOEU01000952">
    <property type="protein sequence ID" value="VAW42769.1"/>
    <property type="molecule type" value="Genomic_DNA"/>
</dbReference>
<evidence type="ECO:0000313" key="2">
    <source>
        <dbReference type="EMBL" id="VAW42769.1"/>
    </source>
</evidence>
<evidence type="ECO:0000256" key="1">
    <source>
        <dbReference type="SAM" id="Phobius"/>
    </source>
</evidence>
<feature type="transmembrane region" description="Helical" evidence="1">
    <location>
        <begin position="9"/>
        <end position="27"/>
    </location>
</feature>
<accession>A0A3B0W0I0</accession>
<feature type="transmembrane region" description="Helical" evidence="1">
    <location>
        <begin position="47"/>
        <end position="69"/>
    </location>
</feature>
<keyword evidence="1" id="KW-0812">Transmembrane</keyword>